<reference evidence="2" key="1">
    <citation type="submission" date="2020-07" db="EMBL/GenBank/DDBJ databases">
        <title>The High-quality genome of the commercially important snow crab, Chionoecetes opilio.</title>
        <authorList>
            <person name="Jeong J.-H."/>
            <person name="Ryu S."/>
        </authorList>
    </citation>
    <scope>NUCLEOTIDE SEQUENCE</scope>
    <source>
        <strain evidence="2">MADBK_172401_WGS</strain>
        <tissue evidence="2">Digestive gland</tissue>
    </source>
</reference>
<evidence type="ECO:0000256" key="1">
    <source>
        <dbReference type="SAM" id="MobiDB-lite"/>
    </source>
</evidence>
<comment type="caution">
    <text evidence="2">The sequence shown here is derived from an EMBL/GenBank/DDBJ whole genome shotgun (WGS) entry which is preliminary data.</text>
</comment>
<dbReference type="Proteomes" id="UP000770661">
    <property type="component" value="Unassembled WGS sequence"/>
</dbReference>
<organism evidence="2 3">
    <name type="scientific">Chionoecetes opilio</name>
    <name type="common">Atlantic snow crab</name>
    <name type="synonym">Cancer opilio</name>
    <dbReference type="NCBI Taxonomy" id="41210"/>
    <lineage>
        <taxon>Eukaryota</taxon>
        <taxon>Metazoa</taxon>
        <taxon>Ecdysozoa</taxon>
        <taxon>Arthropoda</taxon>
        <taxon>Crustacea</taxon>
        <taxon>Multicrustacea</taxon>
        <taxon>Malacostraca</taxon>
        <taxon>Eumalacostraca</taxon>
        <taxon>Eucarida</taxon>
        <taxon>Decapoda</taxon>
        <taxon>Pleocyemata</taxon>
        <taxon>Brachyura</taxon>
        <taxon>Eubrachyura</taxon>
        <taxon>Majoidea</taxon>
        <taxon>Majidae</taxon>
        <taxon>Chionoecetes</taxon>
    </lineage>
</organism>
<sequence length="186" mass="21109">MNLCPLWDGPEHTRKTHEQPAATAAHRRAGDPDKKLATVSPFWRGRFVTFMHQPAFFAHLQHESVFHVSGLSSRKVGCAGLLVTFQDMHTTAAEQKAEKRPVEIAWCLRRSGRRGFWSSNGRFLPSTSPLLLRADAVHRRWRSPSQGSLKGPERWRAMAHVPRPDAKPHRRKSLHVSDEVQVFLAA</sequence>
<feature type="compositionally biased region" description="Basic and acidic residues" evidence="1">
    <location>
        <begin position="9"/>
        <end position="18"/>
    </location>
</feature>
<gene>
    <name evidence="2" type="ORF">GWK47_039590</name>
</gene>
<keyword evidence="3" id="KW-1185">Reference proteome</keyword>
<proteinExistence type="predicted"/>
<feature type="region of interest" description="Disordered" evidence="1">
    <location>
        <begin position="1"/>
        <end position="31"/>
    </location>
</feature>
<accession>A0A8J5D0B0</accession>
<evidence type="ECO:0000313" key="3">
    <source>
        <dbReference type="Proteomes" id="UP000770661"/>
    </source>
</evidence>
<name>A0A8J5D0B0_CHIOP</name>
<dbReference type="AlphaFoldDB" id="A0A8J5D0B0"/>
<protein>
    <submittedName>
        <fullName evidence="2">Uncharacterized protein</fullName>
    </submittedName>
</protein>
<dbReference type="EMBL" id="JACEEZ010006245">
    <property type="protein sequence ID" value="KAG0724922.1"/>
    <property type="molecule type" value="Genomic_DNA"/>
</dbReference>
<evidence type="ECO:0000313" key="2">
    <source>
        <dbReference type="EMBL" id="KAG0724922.1"/>
    </source>
</evidence>